<dbReference type="Pfam" id="PF11457">
    <property type="entry name" value="DUF3021"/>
    <property type="match status" value="1"/>
</dbReference>
<dbReference type="InterPro" id="IPR021560">
    <property type="entry name" value="DUF3021"/>
</dbReference>
<keyword evidence="1" id="KW-0472">Membrane</keyword>
<dbReference type="Proteomes" id="UP000681414">
    <property type="component" value="Unassembled WGS sequence"/>
</dbReference>
<feature type="transmembrane region" description="Helical" evidence="1">
    <location>
        <begin position="12"/>
        <end position="31"/>
    </location>
</feature>
<feature type="transmembrane region" description="Helical" evidence="1">
    <location>
        <begin position="75"/>
        <end position="96"/>
    </location>
</feature>
<evidence type="ECO:0000313" key="3">
    <source>
        <dbReference type="Proteomes" id="UP000681414"/>
    </source>
</evidence>
<name>A0A942TES1_9BACI</name>
<dbReference type="RefSeq" id="WP_213125494.1">
    <property type="nucleotide sequence ID" value="NZ_JAGYPG010000002.1"/>
</dbReference>
<feature type="transmembrane region" description="Helical" evidence="1">
    <location>
        <begin position="102"/>
        <end position="120"/>
    </location>
</feature>
<accession>A0A942TES1</accession>
<keyword evidence="1" id="KW-1133">Transmembrane helix</keyword>
<gene>
    <name evidence="2" type="ORF">KHA97_14920</name>
</gene>
<comment type="caution">
    <text evidence="2">The sequence shown here is derived from an EMBL/GenBank/DDBJ whole genome shotgun (WGS) entry which is preliminary data.</text>
</comment>
<organism evidence="2 3">
    <name type="scientific">Lederbergia citri</name>
    <dbReference type="NCBI Taxonomy" id="2833580"/>
    <lineage>
        <taxon>Bacteria</taxon>
        <taxon>Bacillati</taxon>
        <taxon>Bacillota</taxon>
        <taxon>Bacilli</taxon>
        <taxon>Bacillales</taxon>
        <taxon>Bacillaceae</taxon>
        <taxon>Lederbergia</taxon>
    </lineage>
</organism>
<protein>
    <submittedName>
        <fullName evidence="2">DUF3021 family protein</fullName>
    </submittedName>
</protein>
<evidence type="ECO:0000256" key="1">
    <source>
        <dbReference type="SAM" id="Phobius"/>
    </source>
</evidence>
<keyword evidence="1" id="KW-0812">Transmembrane</keyword>
<dbReference type="EMBL" id="JAGYPG010000002">
    <property type="protein sequence ID" value="MBS4196358.1"/>
    <property type="molecule type" value="Genomic_DNA"/>
</dbReference>
<sequence length="145" mass="17069">MKRTKFVQKMIKDFLIIFALIMIVLTFLRQIYYPTMTFDLKSIYIIMAFSFLSALTEFILYSPRDISEKKMRIKMAIHFFTLEILLISLGSLFGIVNRPSDVIIMAVQIAVIYILVRLISLQKDKKEAEKINEKLKAFKKDVFEQ</sequence>
<feature type="transmembrane region" description="Helical" evidence="1">
    <location>
        <begin position="43"/>
        <end position="63"/>
    </location>
</feature>
<proteinExistence type="predicted"/>
<dbReference type="AlphaFoldDB" id="A0A942TES1"/>
<evidence type="ECO:0000313" key="2">
    <source>
        <dbReference type="EMBL" id="MBS4196358.1"/>
    </source>
</evidence>
<reference evidence="2 3" key="1">
    <citation type="submission" date="2021-05" db="EMBL/GenBank/DDBJ databases">
        <title>Novel Bacillus species.</title>
        <authorList>
            <person name="Liu G."/>
        </authorList>
    </citation>
    <scope>NUCLEOTIDE SEQUENCE [LARGE SCALE GENOMIC DNA]</scope>
    <source>
        <strain evidence="3">FJAT-49780</strain>
    </source>
</reference>
<keyword evidence="3" id="KW-1185">Reference proteome</keyword>